<evidence type="ECO:0000256" key="4">
    <source>
        <dbReference type="ARBA" id="ARBA00022723"/>
    </source>
</evidence>
<dbReference type="SUPFAM" id="SSF51261">
    <property type="entry name" value="Duplicated hybrid motif"/>
    <property type="match status" value="1"/>
</dbReference>
<keyword evidence="14" id="KW-1185">Reference proteome</keyword>
<evidence type="ECO:0000256" key="5">
    <source>
        <dbReference type="ARBA" id="ARBA00022801"/>
    </source>
</evidence>
<keyword evidence="6" id="KW-0862">Zinc</keyword>
<dbReference type="GO" id="GO:0006508">
    <property type="term" value="P:proteolysis"/>
    <property type="evidence" value="ECO:0007669"/>
    <property type="project" value="UniProtKB-KW"/>
</dbReference>
<dbReference type="Gene3D" id="2.70.70.10">
    <property type="entry name" value="Glucose Permease (Domain IIA)"/>
    <property type="match status" value="1"/>
</dbReference>
<comment type="subcellular location">
    <subcellularLocation>
        <location evidence="2">Cell envelope</location>
    </subcellularLocation>
</comment>
<feature type="coiled-coil region" evidence="8">
    <location>
        <begin position="307"/>
        <end position="344"/>
    </location>
</feature>
<dbReference type="GO" id="GO:0046872">
    <property type="term" value="F:metal ion binding"/>
    <property type="evidence" value="ECO:0007669"/>
    <property type="project" value="UniProtKB-KW"/>
</dbReference>
<keyword evidence="8" id="KW-0175">Coiled coil</keyword>
<evidence type="ECO:0000259" key="10">
    <source>
        <dbReference type="Pfam" id="PF01551"/>
    </source>
</evidence>
<keyword evidence="9" id="KW-0812">Transmembrane</keyword>
<dbReference type="STRING" id="83771.SAMN02910357_02162"/>
<accession>A0A1T4V6Q1</accession>
<gene>
    <name evidence="13" type="ORF">SAMN02745213_00893</name>
</gene>
<evidence type="ECO:0000256" key="2">
    <source>
        <dbReference type="ARBA" id="ARBA00004196"/>
    </source>
</evidence>
<feature type="transmembrane region" description="Helical" evidence="9">
    <location>
        <begin position="32"/>
        <end position="53"/>
    </location>
</feature>
<dbReference type="Gene3D" id="3.10.450.350">
    <property type="match status" value="2"/>
</dbReference>
<dbReference type="CDD" id="cd12797">
    <property type="entry name" value="M23_peptidase"/>
    <property type="match status" value="1"/>
</dbReference>
<dbReference type="PANTHER" id="PTHR21666">
    <property type="entry name" value="PEPTIDASE-RELATED"/>
    <property type="match status" value="1"/>
</dbReference>
<evidence type="ECO:0000259" key="11">
    <source>
        <dbReference type="Pfam" id="PF04225"/>
    </source>
</evidence>
<dbReference type="Pfam" id="PF01551">
    <property type="entry name" value="Peptidase_M23"/>
    <property type="match status" value="1"/>
</dbReference>
<evidence type="ECO:0000256" key="7">
    <source>
        <dbReference type="ARBA" id="ARBA00023049"/>
    </source>
</evidence>
<dbReference type="RefSeq" id="WP_078928417.1">
    <property type="nucleotide sequence ID" value="NZ_FUXX01000011.1"/>
</dbReference>
<dbReference type="InterPro" id="IPR016047">
    <property type="entry name" value="M23ase_b-sheet_dom"/>
</dbReference>
<dbReference type="Pfam" id="PF19425">
    <property type="entry name" value="Csd3_N2"/>
    <property type="match status" value="1"/>
</dbReference>
<name>A0A1T4V6Q1_9GAMM</name>
<proteinExistence type="predicted"/>
<dbReference type="GO" id="GO:0042834">
    <property type="term" value="F:peptidoglycan binding"/>
    <property type="evidence" value="ECO:0007669"/>
    <property type="project" value="InterPro"/>
</dbReference>
<dbReference type="Proteomes" id="UP000242432">
    <property type="component" value="Unassembled WGS sequence"/>
</dbReference>
<sequence length="625" mass="69396">MINVKITNRTAAEDYIAVEKETGATTLPGKHIFAIFSVGIISVLLALPFGSIIPESASPFAALTSGREEQNRIYEQEYLKTNEVIAEANAEISSTAGSEENYDDDINTEALIAQANAAESKKEAAAAASASSAETERLKFVASDIEKNSKEKILADQKVQSEKYISNILTPDKIPGSIQSAQGEKTFNGKWYEQTIRKGDSLSKIFSYLNLNSNDLKKITAVARESDLNLSVGGKIQFLIGEDNSVQEIAIPLAGNKQVRFSRDIEKNTYTVERERRFAQFSDLKSRGMDSATLMPSFIEAEKQRSKKKLEEEALLSQKQKEALEKARLKREQLAAAQKKQEQVAAPAEKDKTKSMYSGKTRPRLIIGSINEKETFDKAAARYGLTRSEIVTIKNQYVGRINFNKLSAGDSFRILFNGIGQGSSMTAISMNTKMFGQINLYRHQLNHIFYEENGYNPSTGAFRRFPIMGQIKVSSPFNLKRFHPIKHIIRPHYGVDFKVNIGTPIYSPADGVVTYAKYMRGGGYSIIISHNGGYSTVYMHLSKFDVQQGDRVHIGQIIAKSGNTGNSTGAHLHYEVHVNGRPVDPLKVDLPSGSPATAQRLKEAFKNNVYILKTELYKNKLAEVK</sequence>
<dbReference type="InterPro" id="IPR007340">
    <property type="entry name" value="LysM_Opacity-associatedA"/>
</dbReference>
<dbReference type="PANTHER" id="PTHR21666:SF292">
    <property type="entry name" value="MUREIN DD-ENDOPEPTIDASE MEPM"/>
    <property type="match status" value="1"/>
</dbReference>
<keyword evidence="3" id="KW-0645">Protease</keyword>
<feature type="domain" description="M23ase beta-sheet core" evidence="10">
    <location>
        <begin position="491"/>
        <end position="585"/>
    </location>
</feature>
<dbReference type="GO" id="GO:0004222">
    <property type="term" value="F:metalloendopeptidase activity"/>
    <property type="evidence" value="ECO:0007669"/>
    <property type="project" value="TreeGrafter"/>
</dbReference>
<evidence type="ECO:0000256" key="6">
    <source>
        <dbReference type="ARBA" id="ARBA00022833"/>
    </source>
</evidence>
<evidence type="ECO:0000313" key="13">
    <source>
        <dbReference type="EMBL" id="SKA60522.1"/>
    </source>
</evidence>
<keyword evidence="9" id="KW-0472">Membrane</keyword>
<dbReference type="InterPro" id="IPR050570">
    <property type="entry name" value="Cell_wall_metabolism_enzyme"/>
</dbReference>
<evidence type="ECO:0000256" key="9">
    <source>
        <dbReference type="SAM" id="Phobius"/>
    </source>
</evidence>
<keyword evidence="4" id="KW-0479">Metal-binding</keyword>
<dbReference type="InterPro" id="IPR045834">
    <property type="entry name" value="Csd3_N2"/>
</dbReference>
<dbReference type="Pfam" id="PF04225">
    <property type="entry name" value="LysM_OapA"/>
    <property type="match status" value="1"/>
</dbReference>
<feature type="domain" description="Opacity-associated protein A LysM-like" evidence="11">
    <location>
        <begin position="190"/>
        <end position="264"/>
    </location>
</feature>
<feature type="domain" description="Csd3-like second N-terminal" evidence="12">
    <location>
        <begin position="359"/>
        <end position="478"/>
    </location>
</feature>
<evidence type="ECO:0000256" key="3">
    <source>
        <dbReference type="ARBA" id="ARBA00022670"/>
    </source>
</evidence>
<dbReference type="InterPro" id="IPR011055">
    <property type="entry name" value="Dup_hybrid_motif"/>
</dbReference>
<dbReference type="AlphaFoldDB" id="A0A1T4V6Q1"/>
<evidence type="ECO:0000259" key="12">
    <source>
        <dbReference type="Pfam" id="PF19425"/>
    </source>
</evidence>
<dbReference type="EMBL" id="FUXX01000011">
    <property type="protein sequence ID" value="SKA60522.1"/>
    <property type="molecule type" value="Genomic_DNA"/>
</dbReference>
<dbReference type="GO" id="GO:0030313">
    <property type="term" value="C:cell envelope"/>
    <property type="evidence" value="ECO:0007669"/>
    <property type="project" value="UniProtKB-SubCell"/>
</dbReference>
<dbReference type="FunFam" id="2.70.70.10:FF:000002">
    <property type="entry name" value="Murein DD-endopeptidase MepM"/>
    <property type="match status" value="1"/>
</dbReference>
<evidence type="ECO:0000256" key="8">
    <source>
        <dbReference type="SAM" id="Coils"/>
    </source>
</evidence>
<keyword evidence="9" id="KW-1133">Transmembrane helix</keyword>
<protein>
    <submittedName>
        <fullName evidence="13">Opacity-associated protein A LysM-like domain-containing protein</fullName>
    </submittedName>
</protein>
<comment type="cofactor">
    <cofactor evidence="1">
        <name>Zn(2+)</name>
        <dbReference type="ChEBI" id="CHEBI:29105"/>
    </cofactor>
</comment>
<keyword evidence="7" id="KW-0482">Metalloprotease</keyword>
<keyword evidence="5" id="KW-0378">Hydrolase</keyword>
<reference evidence="14" key="1">
    <citation type="submission" date="2017-02" db="EMBL/GenBank/DDBJ databases">
        <authorList>
            <person name="Varghese N."/>
            <person name="Submissions S."/>
        </authorList>
    </citation>
    <scope>NUCLEOTIDE SEQUENCE [LARGE SCALE GENOMIC DNA]</scope>
    <source>
        <strain evidence="14">DSM 3072</strain>
    </source>
</reference>
<evidence type="ECO:0000256" key="1">
    <source>
        <dbReference type="ARBA" id="ARBA00001947"/>
    </source>
</evidence>
<evidence type="ECO:0000313" key="14">
    <source>
        <dbReference type="Proteomes" id="UP000242432"/>
    </source>
</evidence>
<organism evidence="13 14">
    <name type="scientific">Succinivibrio dextrinosolvens DSM 3072</name>
    <dbReference type="NCBI Taxonomy" id="1123324"/>
    <lineage>
        <taxon>Bacteria</taxon>
        <taxon>Pseudomonadati</taxon>
        <taxon>Pseudomonadota</taxon>
        <taxon>Gammaproteobacteria</taxon>
        <taxon>Aeromonadales</taxon>
        <taxon>Succinivibrionaceae</taxon>
        <taxon>Succinivibrio</taxon>
    </lineage>
</organism>